<proteinExistence type="predicted"/>
<dbReference type="AlphaFoldDB" id="A0A931DK88"/>
<reference evidence="2" key="1">
    <citation type="submission" date="2020-11" db="EMBL/GenBank/DDBJ databases">
        <title>Sequencing the genomes of 1000 actinobacteria strains.</title>
        <authorList>
            <person name="Klenk H.-P."/>
        </authorList>
    </citation>
    <scope>NUCLEOTIDE SEQUENCE</scope>
    <source>
        <strain evidence="2">DSM 43175</strain>
    </source>
</reference>
<protein>
    <submittedName>
        <fullName evidence="2">Transcriptional regulator with XRE-family HTH domain</fullName>
    </submittedName>
</protein>
<sequence>MGAADEIDPNSSLYAWLAYDLRFYRNKHGLTGTQVGKIIGCVRSHVANLEAGRARLDMQQARLLDEAWNTGGHFERLLKFARMGHDPDWFQQYSEYELRAGIGKIYQGHVVPVPLQTEDYARAFLKVGRVPDLERAVESRMARQEALLNRHDPPLLVVLLDEAVLDRPVGGAAVMREQLHRLLELSEIPHIIIRIIPRSTGAHVGLDGPFQIMTLDSREIAYIGAFRGGRLVQDPSEVRELAVDFELIGAKALSEDASRVLIEKLMEGYS</sequence>
<dbReference type="Pfam" id="PF19054">
    <property type="entry name" value="DUF5753"/>
    <property type="match status" value="1"/>
</dbReference>
<keyword evidence="3" id="KW-1185">Reference proteome</keyword>
<organism evidence="2 3">
    <name type="scientific">Actinomadura viridis</name>
    <dbReference type="NCBI Taxonomy" id="58110"/>
    <lineage>
        <taxon>Bacteria</taxon>
        <taxon>Bacillati</taxon>
        <taxon>Actinomycetota</taxon>
        <taxon>Actinomycetes</taxon>
        <taxon>Streptosporangiales</taxon>
        <taxon>Thermomonosporaceae</taxon>
        <taxon>Actinomadura</taxon>
    </lineage>
</organism>
<dbReference type="InterPro" id="IPR010982">
    <property type="entry name" value="Lambda_DNA-bd_dom_sf"/>
</dbReference>
<name>A0A931DK88_9ACTN</name>
<dbReference type="Proteomes" id="UP000614047">
    <property type="component" value="Unassembled WGS sequence"/>
</dbReference>
<evidence type="ECO:0000313" key="3">
    <source>
        <dbReference type="Proteomes" id="UP000614047"/>
    </source>
</evidence>
<dbReference type="PROSITE" id="PS50943">
    <property type="entry name" value="HTH_CROC1"/>
    <property type="match status" value="1"/>
</dbReference>
<comment type="caution">
    <text evidence="2">The sequence shown here is derived from an EMBL/GenBank/DDBJ whole genome shotgun (WGS) entry which is preliminary data.</text>
</comment>
<dbReference type="CDD" id="cd00093">
    <property type="entry name" value="HTH_XRE"/>
    <property type="match status" value="1"/>
</dbReference>
<dbReference type="SUPFAM" id="SSF47413">
    <property type="entry name" value="lambda repressor-like DNA-binding domains"/>
    <property type="match status" value="1"/>
</dbReference>
<dbReference type="InterPro" id="IPR043917">
    <property type="entry name" value="DUF5753"/>
</dbReference>
<feature type="domain" description="HTH cro/C1-type" evidence="1">
    <location>
        <begin position="21"/>
        <end position="64"/>
    </location>
</feature>
<dbReference type="GO" id="GO:0003677">
    <property type="term" value="F:DNA binding"/>
    <property type="evidence" value="ECO:0007669"/>
    <property type="project" value="InterPro"/>
</dbReference>
<gene>
    <name evidence="2" type="ORF">IW256_003194</name>
</gene>
<dbReference type="EMBL" id="JADOUA010000001">
    <property type="protein sequence ID" value="MBG6089081.1"/>
    <property type="molecule type" value="Genomic_DNA"/>
</dbReference>
<accession>A0A931DK88</accession>
<evidence type="ECO:0000259" key="1">
    <source>
        <dbReference type="PROSITE" id="PS50943"/>
    </source>
</evidence>
<dbReference type="Gene3D" id="1.10.260.40">
    <property type="entry name" value="lambda repressor-like DNA-binding domains"/>
    <property type="match status" value="1"/>
</dbReference>
<dbReference type="RefSeq" id="WP_197011726.1">
    <property type="nucleotide sequence ID" value="NZ_BAABES010000022.1"/>
</dbReference>
<evidence type="ECO:0000313" key="2">
    <source>
        <dbReference type="EMBL" id="MBG6089081.1"/>
    </source>
</evidence>
<dbReference type="InterPro" id="IPR001387">
    <property type="entry name" value="Cro/C1-type_HTH"/>
</dbReference>